<sequence>MCRKTLLADIQAVIEGGGYFKSSDNRPFSYQTDVRYRSLISDKYDYAQFVLNTPCGTVQVNAKYQGVSGTTIEKLAYSVLDAERTEHQLYLVVCGGGELLRDRRAIQFLNQQAERAPKLKAMTVAEFHDLLDDLTSLKVA</sequence>
<accession>A0AAV2VNN8</accession>
<dbReference type="Pfam" id="PF20472">
    <property type="entry name" value="PDDEXK_11"/>
    <property type="match status" value="1"/>
</dbReference>
<name>A0AAV2VNN8_9VIBR</name>
<dbReference type="InterPro" id="IPR046821">
    <property type="entry name" value="PDDEXK_11"/>
</dbReference>
<reference evidence="2 3" key="1">
    <citation type="journal article" date="2013" name="ISME J.">
        <title>Comparative genomics of pathogenic lineages of Vibrio nigripulchritudo identifies virulence-associated traits.</title>
        <authorList>
            <person name="Goudenege D."/>
            <person name="Labreuche Y."/>
            <person name="Krin E."/>
            <person name="Ansquer D."/>
            <person name="Mangenot S."/>
            <person name="Calteau A."/>
            <person name="Medigue C."/>
            <person name="Mazel D."/>
            <person name="Polz M.F."/>
            <person name="Le Roux F."/>
        </authorList>
    </citation>
    <scope>NUCLEOTIDE SEQUENCE [LARGE SCALE GENOMIC DNA]</scope>
    <source>
        <strain evidence="2 3">SOn1</strain>
    </source>
</reference>
<dbReference type="AlphaFoldDB" id="A0AAV2VNN8"/>
<feature type="domain" description="PD-(D/E)XK nuclease" evidence="1">
    <location>
        <begin position="5"/>
        <end position="130"/>
    </location>
</feature>
<comment type="caution">
    <text evidence="2">The sequence shown here is derived from an EMBL/GenBank/DDBJ whole genome shotgun (WGS) entry which is preliminary data.</text>
</comment>
<gene>
    <name evidence="2" type="ORF">VIBNISOn1_1720060</name>
</gene>
<dbReference type="RefSeq" id="WP_022611454.1">
    <property type="nucleotide sequence ID" value="NZ_LK391965.1"/>
</dbReference>
<protein>
    <recommendedName>
        <fullName evidence="1">PD-(D/E)XK nuclease domain-containing protein</fullName>
    </recommendedName>
</protein>
<evidence type="ECO:0000259" key="1">
    <source>
        <dbReference type="Pfam" id="PF20472"/>
    </source>
</evidence>
<dbReference type="EMBL" id="CAOF01000082">
    <property type="protein sequence ID" value="CCO46260.1"/>
    <property type="molecule type" value="Genomic_DNA"/>
</dbReference>
<evidence type="ECO:0000313" key="3">
    <source>
        <dbReference type="Proteomes" id="UP000018211"/>
    </source>
</evidence>
<organism evidence="2 3">
    <name type="scientific">Vibrio nigripulchritudo SOn1</name>
    <dbReference type="NCBI Taxonomy" id="1238450"/>
    <lineage>
        <taxon>Bacteria</taxon>
        <taxon>Pseudomonadati</taxon>
        <taxon>Pseudomonadota</taxon>
        <taxon>Gammaproteobacteria</taxon>
        <taxon>Vibrionales</taxon>
        <taxon>Vibrionaceae</taxon>
        <taxon>Vibrio</taxon>
    </lineage>
</organism>
<dbReference type="Proteomes" id="UP000018211">
    <property type="component" value="Unassembled WGS sequence"/>
</dbReference>
<evidence type="ECO:0000313" key="2">
    <source>
        <dbReference type="EMBL" id="CCO46260.1"/>
    </source>
</evidence>
<proteinExistence type="predicted"/>